<dbReference type="InterPro" id="IPR029068">
    <property type="entry name" value="Glyas_Bleomycin-R_OHBP_Dase"/>
</dbReference>
<dbReference type="InterPro" id="IPR050383">
    <property type="entry name" value="GlyoxalaseI/FosfomycinResist"/>
</dbReference>
<dbReference type="OrthoDB" id="9812656at2"/>
<organism evidence="2 3">
    <name type="scientific">Duffyella gerundensis</name>
    <dbReference type="NCBI Taxonomy" id="1619313"/>
    <lineage>
        <taxon>Bacteria</taxon>
        <taxon>Pseudomonadati</taxon>
        <taxon>Pseudomonadota</taxon>
        <taxon>Gammaproteobacteria</taxon>
        <taxon>Enterobacterales</taxon>
        <taxon>Erwiniaceae</taxon>
        <taxon>Duffyella</taxon>
    </lineage>
</organism>
<dbReference type="Gene3D" id="3.10.180.10">
    <property type="entry name" value="2,3-Dihydroxybiphenyl 1,2-Dioxygenase, domain 1"/>
    <property type="match status" value="1"/>
</dbReference>
<dbReference type="STRING" id="1619313.EM595_2109"/>
<dbReference type="Proteomes" id="UP000059419">
    <property type="component" value="Chromosome 1"/>
</dbReference>
<sequence>MIDHLDHLVLTTHNAEACTAFYTRVLGMQLITFGENRQALVYGAQKINVHQYGHEFEPKAHLPVPGSLDLCFICNISLDEVITHLHATQTHIIEGPVTRTGARGPITSVYVRDPDLNLIELARYEE</sequence>
<dbReference type="Pfam" id="PF00903">
    <property type="entry name" value="Glyoxalase"/>
    <property type="match status" value="1"/>
</dbReference>
<dbReference type="SUPFAM" id="SSF54593">
    <property type="entry name" value="Glyoxalase/Bleomycin resistance protein/Dihydroxybiphenyl dioxygenase"/>
    <property type="match status" value="1"/>
</dbReference>
<dbReference type="CDD" id="cd07253">
    <property type="entry name" value="GLOD5"/>
    <property type="match status" value="1"/>
</dbReference>
<dbReference type="RefSeq" id="WP_067431379.1">
    <property type="nucleotide sequence ID" value="NZ_LN907827.1"/>
</dbReference>
<dbReference type="PANTHER" id="PTHR21366">
    <property type="entry name" value="GLYOXALASE FAMILY PROTEIN"/>
    <property type="match status" value="1"/>
</dbReference>
<dbReference type="PATRIC" id="fig|1619313.3.peg.2190"/>
<reference evidence="3" key="1">
    <citation type="submission" date="2015-11" db="EMBL/GenBank/DDBJ databases">
        <authorList>
            <person name="Blom J."/>
        </authorList>
    </citation>
    <scope>NUCLEOTIDE SEQUENCE [LARGE SCALE GENOMIC DNA]</scope>
</reference>
<dbReference type="PROSITE" id="PS51819">
    <property type="entry name" value="VOC"/>
    <property type="match status" value="1"/>
</dbReference>
<gene>
    <name evidence="2" type="ORF">EM595_2109</name>
</gene>
<dbReference type="AlphaFoldDB" id="A0A0U5L783"/>
<dbReference type="KEGG" id="ege:EM595_2109"/>
<dbReference type="InterPro" id="IPR037523">
    <property type="entry name" value="VOC_core"/>
</dbReference>
<evidence type="ECO:0000313" key="3">
    <source>
        <dbReference type="Proteomes" id="UP000059419"/>
    </source>
</evidence>
<evidence type="ECO:0000259" key="1">
    <source>
        <dbReference type="PROSITE" id="PS51819"/>
    </source>
</evidence>
<dbReference type="EMBL" id="LN907827">
    <property type="protein sequence ID" value="CUU24343.1"/>
    <property type="molecule type" value="Genomic_DNA"/>
</dbReference>
<feature type="domain" description="VOC" evidence="1">
    <location>
        <begin position="4"/>
        <end position="124"/>
    </location>
</feature>
<name>A0A0U5L783_9GAMM</name>
<dbReference type="InterPro" id="IPR004360">
    <property type="entry name" value="Glyas_Fos-R_dOase_dom"/>
</dbReference>
<keyword evidence="3" id="KW-1185">Reference proteome</keyword>
<evidence type="ECO:0000313" key="2">
    <source>
        <dbReference type="EMBL" id="CUU24343.1"/>
    </source>
</evidence>
<proteinExistence type="predicted"/>
<protein>
    <submittedName>
        <fullName evidence="2">Virulence protein</fullName>
    </submittedName>
</protein>
<dbReference type="PANTHER" id="PTHR21366:SF14">
    <property type="entry name" value="GLYOXALASE DOMAIN-CONTAINING PROTEIN 5"/>
    <property type="match status" value="1"/>
</dbReference>
<accession>A0A0U5L783</accession>